<gene>
    <name evidence="1" type="ORF">LR48_Vigan11g126300</name>
</gene>
<sequence>MEVSFESTSEQGSLRIGVAQRMMKQEEVNEYQSRVDLKSGLVEVLEENYKKWRRINRGWQCARYKAVGYVKVVPQYPRRKGLCFKPITFSVLHSNRLCSLAMRMVSHSETLQKGAHGLVIGCAK</sequence>
<dbReference type="Gramene" id="KOM58229">
    <property type="protein sequence ID" value="KOM58229"/>
    <property type="gene ID" value="LR48_Vigan11g126300"/>
</dbReference>
<evidence type="ECO:0000313" key="1">
    <source>
        <dbReference type="EMBL" id="KOM58229.1"/>
    </source>
</evidence>
<dbReference type="AlphaFoldDB" id="A0A0L9VTY4"/>
<proteinExistence type="predicted"/>
<dbReference type="EMBL" id="CM003381">
    <property type="protein sequence ID" value="KOM58229.1"/>
    <property type="molecule type" value="Genomic_DNA"/>
</dbReference>
<reference evidence="2" key="1">
    <citation type="journal article" date="2015" name="Proc. Natl. Acad. Sci. U.S.A.">
        <title>Genome sequencing of adzuki bean (Vigna angularis) provides insight into high starch and low fat accumulation and domestication.</title>
        <authorList>
            <person name="Yang K."/>
            <person name="Tian Z."/>
            <person name="Chen C."/>
            <person name="Luo L."/>
            <person name="Zhao B."/>
            <person name="Wang Z."/>
            <person name="Yu L."/>
            <person name="Li Y."/>
            <person name="Sun Y."/>
            <person name="Li W."/>
            <person name="Chen Y."/>
            <person name="Li Y."/>
            <person name="Zhang Y."/>
            <person name="Ai D."/>
            <person name="Zhao J."/>
            <person name="Shang C."/>
            <person name="Ma Y."/>
            <person name="Wu B."/>
            <person name="Wang M."/>
            <person name="Gao L."/>
            <person name="Sun D."/>
            <person name="Zhang P."/>
            <person name="Guo F."/>
            <person name="Wang W."/>
            <person name="Li Y."/>
            <person name="Wang J."/>
            <person name="Varshney R.K."/>
            <person name="Wang J."/>
            <person name="Ling H.Q."/>
            <person name="Wan P."/>
        </authorList>
    </citation>
    <scope>NUCLEOTIDE SEQUENCE</scope>
    <source>
        <strain evidence="2">cv. Jingnong 6</strain>
    </source>
</reference>
<organism evidence="1 2">
    <name type="scientific">Phaseolus angularis</name>
    <name type="common">Azuki bean</name>
    <name type="synonym">Vigna angularis</name>
    <dbReference type="NCBI Taxonomy" id="3914"/>
    <lineage>
        <taxon>Eukaryota</taxon>
        <taxon>Viridiplantae</taxon>
        <taxon>Streptophyta</taxon>
        <taxon>Embryophyta</taxon>
        <taxon>Tracheophyta</taxon>
        <taxon>Spermatophyta</taxon>
        <taxon>Magnoliopsida</taxon>
        <taxon>eudicotyledons</taxon>
        <taxon>Gunneridae</taxon>
        <taxon>Pentapetalae</taxon>
        <taxon>rosids</taxon>
        <taxon>fabids</taxon>
        <taxon>Fabales</taxon>
        <taxon>Fabaceae</taxon>
        <taxon>Papilionoideae</taxon>
        <taxon>50 kb inversion clade</taxon>
        <taxon>NPAAA clade</taxon>
        <taxon>indigoferoid/millettioid clade</taxon>
        <taxon>Phaseoleae</taxon>
        <taxon>Vigna</taxon>
    </lineage>
</organism>
<dbReference type="Proteomes" id="UP000053144">
    <property type="component" value="Chromosome 11"/>
</dbReference>
<accession>A0A0L9VTY4</accession>
<protein>
    <submittedName>
        <fullName evidence="1">Uncharacterized protein</fullName>
    </submittedName>
</protein>
<evidence type="ECO:0000313" key="2">
    <source>
        <dbReference type="Proteomes" id="UP000053144"/>
    </source>
</evidence>
<name>A0A0L9VTY4_PHAAN</name>